<feature type="signal peptide" evidence="1">
    <location>
        <begin position="1"/>
        <end position="23"/>
    </location>
</feature>
<evidence type="ECO:0000256" key="1">
    <source>
        <dbReference type="SAM" id="SignalP"/>
    </source>
</evidence>
<dbReference type="Proteomes" id="UP000184275">
    <property type="component" value="Unassembled WGS sequence"/>
</dbReference>
<evidence type="ECO:0008006" key="4">
    <source>
        <dbReference type="Google" id="ProtNLM"/>
    </source>
</evidence>
<name>A0A1M6Y0J4_9BACT</name>
<accession>A0A1M6Y0J4</accession>
<proteinExistence type="predicted"/>
<reference evidence="3" key="1">
    <citation type="submission" date="2016-11" db="EMBL/GenBank/DDBJ databases">
        <authorList>
            <person name="Varghese N."/>
            <person name="Submissions S."/>
        </authorList>
    </citation>
    <scope>NUCLEOTIDE SEQUENCE [LARGE SCALE GENOMIC DNA]</scope>
    <source>
        <strain evidence="3">UWOS</strain>
    </source>
</reference>
<feature type="chain" id="PRO_5009922661" description="Carboxypeptidase regulatory-like domain-containing protein" evidence="1">
    <location>
        <begin position="24"/>
        <end position="415"/>
    </location>
</feature>
<dbReference type="EMBL" id="FRAW01000036">
    <property type="protein sequence ID" value="SHL11629.1"/>
    <property type="molecule type" value="Genomic_DNA"/>
</dbReference>
<dbReference type="AlphaFoldDB" id="A0A1M6Y0J4"/>
<organism evidence="2 3">
    <name type="scientific">Fibrobacter intestinalis</name>
    <dbReference type="NCBI Taxonomy" id="28122"/>
    <lineage>
        <taxon>Bacteria</taxon>
        <taxon>Pseudomonadati</taxon>
        <taxon>Fibrobacterota</taxon>
        <taxon>Fibrobacteria</taxon>
        <taxon>Fibrobacterales</taxon>
        <taxon>Fibrobacteraceae</taxon>
        <taxon>Fibrobacter</taxon>
    </lineage>
</organism>
<keyword evidence="1" id="KW-0732">Signal</keyword>
<dbReference type="PROSITE" id="PS51257">
    <property type="entry name" value="PROKAR_LIPOPROTEIN"/>
    <property type="match status" value="1"/>
</dbReference>
<evidence type="ECO:0000313" key="3">
    <source>
        <dbReference type="Proteomes" id="UP000184275"/>
    </source>
</evidence>
<dbReference type="RefSeq" id="WP_073305944.1">
    <property type="nucleotide sequence ID" value="NZ_FRAW01000036.1"/>
</dbReference>
<evidence type="ECO:0000313" key="2">
    <source>
        <dbReference type="EMBL" id="SHL11629.1"/>
    </source>
</evidence>
<gene>
    <name evidence="2" type="ORF">SAMN05720469_13618</name>
</gene>
<keyword evidence="3" id="KW-1185">Reference proteome</keyword>
<sequence>MKMRGFFSTFLFPAILAITFSGCDNSSTQASGPGSETTNGIFATILTEEGIPAHTIGAALRKTDFTVRDSSQAAISADYFSDSAGLLEINAIEPGEYRLTVVSDSLIFSQEIFITDSLTDLGQIILKKPGNISGTIANQEDPEKAEWIGVYGLDILSRIDSNGHFVLHGLPAGSLKLYALNESRLSIIADTLLSIQSATTTEWIHISRTPTDTLPADTLQPDTSFQDTVAQDSSVQILWESFEDSVSFAEKAWYFSKDSASLATISFPADSAWKGVVENADRQGKVFSGYYSSSPLIQNNNYVIFGSRISAEGVDLSGLDSVTFFAKGTGSLRFALERWNNSASDNLKAWTADIPLSNIWSRYSIKPSDFLQPQDDSLSTGWESVRTTVTRIHFFGINGQELSLDDIVFYGTHLP</sequence>
<protein>
    <recommendedName>
        <fullName evidence="4">Carboxypeptidase regulatory-like domain-containing protein</fullName>
    </recommendedName>
</protein>